<name>A0A813KYV5_POLGL</name>
<evidence type="ECO:0000313" key="2">
    <source>
        <dbReference type="EMBL" id="CAE8583721.1"/>
    </source>
</evidence>
<evidence type="ECO:0000256" key="1">
    <source>
        <dbReference type="SAM" id="MobiDB-lite"/>
    </source>
</evidence>
<reference evidence="3" key="1">
    <citation type="submission" date="2021-02" db="EMBL/GenBank/DDBJ databases">
        <authorList>
            <person name="Dougan E. K."/>
            <person name="Rhodes N."/>
            <person name="Thang M."/>
            <person name="Chan C."/>
        </authorList>
    </citation>
    <scope>NUCLEOTIDE SEQUENCE</scope>
</reference>
<proteinExistence type="predicted"/>
<dbReference type="EMBL" id="CAJNNV010000840">
    <property type="protein sequence ID" value="CAE8583721.1"/>
    <property type="molecule type" value="Genomic_DNA"/>
</dbReference>
<organism evidence="3 4">
    <name type="scientific">Polarella glacialis</name>
    <name type="common">Dinoflagellate</name>
    <dbReference type="NCBI Taxonomy" id="89957"/>
    <lineage>
        <taxon>Eukaryota</taxon>
        <taxon>Sar</taxon>
        <taxon>Alveolata</taxon>
        <taxon>Dinophyceae</taxon>
        <taxon>Suessiales</taxon>
        <taxon>Suessiaceae</taxon>
        <taxon>Polarella</taxon>
    </lineage>
</organism>
<comment type="caution">
    <text evidence="3">The sequence shown here is derived from an EMBL/GenBank/DDBJ whole genome shotgun (WGS) entry which is preliminary data.</text>
</comment>
<evidence type="ECO:0000313" key="4">
    <source>
        <dbReference type="Proteomes" id="UP000626109"/>
    </source>
</evidence>
<sequence length="125" mass="13974">MWHELIKGEILRPLPLANKSCRQLLARRAKQRQTEASSTKHTTASEKKQTKKQHTHRNQSALLQYVWTADCHDAFAPGVSAHKFASACSLPAKPMAMPKSYRAHVVRGLPRRSGPAGKAIDCKHK</sequence>
<gene>
    <name evidence="2" type="ORF">PGLA1383_LOCUS2675</name>
    <name evidence="3" type="ORF">PGLA2088_LOCUS38827</name>
</gene>
<dbReference type="Proteomes" id="UP000654075">
    <property type="component" value="Unassembled WGS sequence"/>
</dbReference>
<protein>
    <submittedName>
        <fullName evidence="3">Uncharacterized protein</fullName>
    </submittedName>
</protein>
<dbReference type="Proteomes" id="UP000626109">
    <property type="component" value="Unassembled WGS sequence"/>
</dbReference>
<accession>A0A813KYV5</accession>
<evidence type="ECO:0000313" key="3">
    <source>
        <dbReference type="EMBL" id="CAE8715895.1"/>
    </source>
</evidence>
<evidence type="ECO:0000313" key="5">
    <source>
        <dbReference type="Proteomes" id="UP000654075"/>
    </source>
</evidence>
<keyword evidence="5" id="KW-1185">Reference proteome</keyword>
<dbReference type="EMBL" id="CAJNNW010032878">
    <property type="protein sequence ID" value="CAE8715895.1"/>
    <property type="molecule type" value="Genomic_DNA"/>
</dbReference>
<dbReference type="AlphaFoldDB" id="A0A813KYV5"/>
<feature type="region of interest" description="Disordered" evidence="1">
    <location>
        <begin position="25"/>
        <end position="58"/>
    </location>
</feature>